<evidence type="ECO:0000259" key="3">
    <source>
        <dbReference type="Pfam" id="PF00144"/>
    </source>
</evidence>
<dbReference type="InterPro" id="IPR012338">
    <property type="entry name" value="Beta-lactam/transpept-like"/>
</dbReference>
<dbReference type="PANTHER" id="PTHR43283">
    <property type="entry name" value="BETA-LACTAMASE-RELATED"/>
    <property type="match status" value="1"/>
</dbReference>
<feature type="domain" description="Beta-lactamase-related" evidence="3">
    <location>
        <begin position="52"/>
        <end position="430"/>
    </location>
</feature>
<dbReference type="PANTHER" id="PTHR43283:SF11">
    <property type="entry name" value="BETA-LACTAMASE-RELATED DOMAIN-CONTAINING PROTEIN"/>
    <property type="match status" value="1"/>
</dbReference>
<dbReference type="Proteomes" id="UP000270697">
    <property type="component" value="Unassembled WGS sequence"/>
</dbReference>
<protein>
    <submittedName>
        <fullName evidence="4">CubicO group peptidase (Beta-lactamase class C family)</fullName>
    </submittedName>
</protein>
<dbReference type="RefSeq" id="WP_170210141.1">
    <property type="nucleotide sequence ID" value="NZ_FOUP01000011.1"/>
</dbReference>
<dbReference type="InterPro" id="IPR050789">
    <property type="entry name" value="Diverse_Enzym_Activities"/>
</dbReference>
<keyword evidence="5" id="KW-1185">Reference proteome</keyword>
<dbReference type="Pfam" id="PF00144">
    <property type="entry name" value="Beta-lactamase"/>
    <property type="match status" value="1"/>
</dbReference>
<dbReference type="PROSITE" id="PS51318">
    <property type="entry name" value="TAT"/>
    <property type="match status" value="1"/>
</dbReference>
<keyword evidence="2" id="KW-0732">Signal</keyword>
<comment type="caution">
    <text evidence="4">The sequence shown here is derived from an EMBL/GenBank/DDBJ whole genome shotgun (WGS) entry which is preliminary data.</text>
</comment>
<keyword evidence="1" id="KW-0378">Hydrolase</keyword>
<dbReference type="InterPro" id="IPR001466">
    <property type="entry name" value="Beta-lactam-related"/>
</dbReference>
<dbReference type="PROSITE" id="PS51257">
    <property type="entry name" value="PROKAR_LIPOPROTEIN"/>
    <property type="match status" value="1"/>
</dbReference>
<evidence type="ECO:0000313" key="5">
    <source>
        <dbReference type="Proteomes" id="UP000270697"/>
    </source>
</evidence>
<dbReference type="EMBL" id="RBXX01000002">
    <property type="protein sequence ID" value="RKT82239.1"/>
    <property type="molecule type" value="Genomic_DNA"/>
</dbReference>
<dbReference type="Gene3D" id="3.40.710.10">
    <property type="entry name" value="DD-peptidase/beta-lactamase superfamily"/>
    <property type="match status" value="1"/>
</dbReference>
<feature type="chain" id="PRO_5046956765" evidence="2">
    <location>
        <begin position="20"/>
        <end position="443"/>
    </location>
</feature>
<proteinExistence type="predicted"/>
<organism evidence="4 5">
    <name type="scientific">Saccharopolyspora antimicrobica</name>
    <dbReference type="NCBI Taxonomy" id="455193"/>
    <lineage>
        <taxon>Bacteria</taxon>
        <taxon>Bacillati</taxon>
        <taxon>Actinomycetota</taxon>
        <taxon>Actinomycetes</taxon>
        <taxon>Pseudonocardiales</taxon>
        <taxon>Pseudonocardiaceae</taxon>
        <taxon>Saccharopolyspora</taxon>
    </lineage>
</organism>
<reference evidence="4 5" key="1">
    <citation type="submission" date="2018-10" db="EMBL/GenBank/DDBJ databases">
        <title>Sequencing the genomes of 1000 actinobacteria strains.</title>
        <authorList>
            <person name="Klenk H.-P."/>
        </authorList>
    </citation>
    <scope>NUCLEOTIDE SEQUENCE [LARGE SCALE GENOMIC DNA]</scope>
    <source>
        <strain evidence="4 5">DSM 45119</strain>
    </source>
</reference>
<evidence type="ECO:0000313" key="4">
    <source>
        <dbReference type="EMBL" id="RKT82239.1"/>
    </source>
</evidence>
<dbReference type="SUPFAM" id="SSF56601">
    <property type="entry name" value="beta-lactamase/transpeptidase-like"/>
    <property type="match status" value="1"/>
</dbReference>
<feature type="signal peptide" evidence="2">
    <location>
        <begin position="1"/>
        <end position="19"/>
    </location>
</feature>
<sequence>MIQGSRRAFLIGASAAAMAVVAGSATACSTTGGGGDSNYGGEIPPLPAPLKNELQQLADSRNIMGCSVSAVTRDRTVYADAWGTARAGQPMTTRSTLNIGSVSKTVTATAVLQLVASGRLAMETDVNDVLAHSKIYGPRSVRSPHHPDVPIRVGHLLTHLTPITSPIEPGPYGYSYRAGEVPDPAEMGRWLHDFLTPAPRGWTYDAERNFLKTVPGEAHQYSDIAYDLAAHIVQAVTGQYFSDYCRDFVLRPAGMNRSDFNRDQLPVSDRAHPHAWFVDGVKQGMWPDYRNLIPQSIPDDFTGHAEYAPYTSCLVADGGLRSNAIDLARWARLWLGEGTIDGKQVLPRHIASAALANQVPERILASSEAPLPFISQGYVWHRLRGDSEGVWQHAGSEFGTATYVMLDTKRGVGAAVVCNTEVAIDADPRVQMLQRLLDAAARA</sequence>
<name>A0ABX9T5F7_9PSEU</name>
<evidence type="ECO:0000256" key="2">
    <source>
        <dbReference type="SAM" id="SignalP"/>
    </source>
</evidence>
<accession>A0ABX9T5F7</accession>
<dbReference type="InterPro" id="IPR006311">
    <property type="entry name" value="TAT_signal"/>
</dbReference>
<gene>
    <name evidence="4" type="ORF">ATL45_0484</name>
</gene>
<evidence type="ECO:0000256" key="1">
    <source>
        <dbReference type="ARBA" id="ARBA00022801"/>
    </source>
</evidence>